<dbReference type="EMBL" id="KK120186">
    <property type="protein sequence ID" value="KFM77710.1"/>
    <property type="molecule type" value="Genomic_DNA"/>
</dbReference>
<name>A0A087UK21_STEMI</name>
<sequence>MLHMWGAKSDFDDYWSAKAGPEWNSQGVRRYFQKAENYRRASRAPVPEVRGRRGPMPVTEFDGNSSVLAQAFLRGASSLGIQVGDLNGELEDGAMVSQSNTLNGWRVSAFDAYLDPVMEMSSIHLLTNTIAIKVIIESGRAVGVDTVNLYSGKSYRIRAKKEIILSAGVIGSPHLLLLSGIGPRKHLRDFGIPVISDLPGVGRNLRDHLNVPLYFHIDSPITTTTTKMRSLREVWKYFSKGKGFLAHSGVEAVVRLPSTGDPENGNKLFLMLFNLGSVNEPLFTSIANFKKDAFVETFPDSKNDSKEGFIMLASCTHPVSKGKILLKSVNFLDAPLIDPNYLSETEDVKCLIKAMKMAARLGTTEPLRRLGARLHLPGYSACIAFNQSLDDDRYLECWLRTSGITAYHPVGSCAIGPQDDPMAVLDSKLRLHKVKNLRVVDSSAFPYQTSGNPHAAVLMLAEKAADFILETVKRKQKAQKAAQ</sequence>
<organism evidence="4 5">
    <name type="scientific">Stegodyphus mimosarum</name>
    <name type="common">African social velvet spider</name>
    <dbReference type="NCBI Taxonomy" id="407821"/>
    <lineage>
        <taxon>Eukaryota</taxon>
        <taxon>Metazoa</taxon>
        <taxon>Ecdysozoa</taxon>
        <taxon>Arthropoda</taxon>
        <taxon>Chelicerata</taxon>
        <taxon>Arachnida</taxon>
        <taxon>Araneae</taxon>
        <taxon>Araneomorphae</taxon>
        <taxon>Entelegynae</taxon>
        <taxon>Eresoidea</taxon>
        <taxon>Eresidae</taxon>
        <taxon>Stegodyphus</taxon>
    </lineage>
</organism>
<dbReference type="Pfam" id="PF05199">
    <property type="entry name" value="GMC_oxred_C"/>
    <property type="match status" value="1"/>
</dbReference>
<dbReference type="SUPFAM" id="SSF54373">
    <property type="entry name" value="FAD-linked reductases, C-terminal domain"/>
    <property type="match status" value="1"/>
</dbReference>
<dbReference type="STRING" id="407821.A0A087UK21"/>
<dbReference type="Proteomes" id="UP000054359">
    <property type="component" value="Unassembled WGS sequence"/>
</dbReference>
<evidence type="ECO:0000259" key="2">
    <source>
        <dbReference type="Pfam" id="PF00732"/>
    </source>
</evidence>
<keyword evidence="5" id="KW-1185">Reference proteome</keyword>
<dbReference type="Pfam" id="PF00732">
    <property type="entry name" value="GMC_oxred_N"/>
    <property type="match status" value="1"/>
</dbReference>
<evidence type="ECO:0000256" key="1">
    <source>
        <dbReference type="ARBA" id="ARBA00010790"/>
    </source>
</evidence>
<feature type="domain" description="Glucose-methanol-choline oxidoreductase C-terminal" evidence="3">
    <location>
        <begin position="318"/>
        <end position="461"/>
    </location>
</feature>
<dbReference type="Gene3D" id="3.30.560.10">
    <property type="entry name" value="Glucose Oxidase, domain 3"/>
    <property type="match status" value="1"/>
</dbReference>
<comment type="similarity">
    <text evidence="1">Belongs to the GMC oxidoreductase family.</text>
</comment>
<dbReference type="Gene3D" id="3.50.50.60">
    <property type="entry name" value="FAD/NAD(P)-binding domain"/>
    <property type="match status" value="1"/>
</dbReference>
<dbReference type="SUPFAM" id="SSF51905">
    <property type="entry name" value="FAD/NAD(P)-binding domain"/>
    <property type="match status" value="1"/>
</dbReference>
<dbReference type="OrthoDB" id="269227at2759"/>
<evidence type="ECO:0000313" key="5">
    <source>
        <dbReference type="Proteomes" id="UP000054359"/>
    </source>
</evidence>
<dbReference type="GO" id="GO:0016614">
    <property type="term" value="F:oxidoreductase activity, acting on CH-OH group of donors"/>
    <property type="evidence" value="ECO:0007669"/>
    <property type="project" value="InterPro"/>
</dbReference>
<protein>
    <submittedName>
        <fullName evidence="4">Glucose dehydrogenase [acceptor]</fullName>
    </submittedName>
</protein>
<reference evidence="4 5" key="1">
    <citation type="submission" date="2013-11" db="EMBL/GenBank/DDBJ databases">
        <title>Genome sequencing of Stegodyphus mimosarum.</title>
        <authorList>
            <person name="Bechsgaard J."/>
        </authorList>
    </citation>
    <scope>NUCLEOTIDE SEQUENCE [LARGE SCALE GENOMIC DNA]</scope>
</reference>
<feature type="domain" description="Glucose-methanol-choline oxidoreductase N-terminal" evidence="2">
    <location>
        <begin position="8"/>
        <end position="209"/>
    </location>
</feature>
<accession>A0A087UK21</accession>
<evidence type="ECO:0000259" key="3">
    <source>
        <dbReference type="Pfam" id="PF05199"/>
    </source>
</evidence>
<dbReference type="AlphaFoldDB" id="A0A087UK21"/>
<dbReference type="PIRSF" id="PIRSF000137">
    <property type="entry name" value="Alcohol_oxidase"/>
    <property type="match status" value="1"/>
</dbReference>
<proteinExistence type="inferred from homology"/>
<dbReference type="PANTHER" id="PTHR11552">
    <property type="entry name" value="GLUCOSE-METHANOL-CHOLINE GMC OXIDOREDUCTASE"/>
    <property type="match status" value="1"/>
</dbReference>
<feature type="non-terminal residue" evidence="4">
    <location>
        <position position="483"/>
    </location>
</feature>
<dbReference type="PANTHER" id="PTHR11552:SF188">
    <property type="entry name" value="NEITHER INACTIVATION NOR AFTERPOTENTIAL PROTEIN G"/>
    <property type="match status" value="1"/>
</dbReference>
<evidence type="ECO:0000313" key="4">
    <source>
        <dbReference type="EMBL" id="KFM77710.1"/>
    </source>
</evidence>
<dbReference type="GO" id="GO:0050660">
    <property type="term" value="F:flavin adenine dinucleotide binding"/>
    <property type="evidence" value="ECO:0007669"/>
    <property type="project" value="InterPro"/>
</dbReference>
<dbReference type="InterPro" id="IPR012132">
    <property type="entry name" value="GMC_OxRdtase"/>
</dbReference>
<gene>
    <name evidence="4" type="ORF">X975_06416</name>
</gene>
<dbReference type="OMA" id="WRSHELL"/>
<dbReference type="InterPro" id="IPR036188">
    <property type="entry name" value="FAD/NAD-bd_sf"/>
</dbReference>
<dbReference type="InterPro" id="IPR007867">
    <property type="entry name" value="GMC_OxRtase_C"/>
</dbReference>
<dbReference type="InterPro" id="IPR000172">
    <property type="entry name" value="GMC_OxRdtase_N"/>
</dbReference>